<evidence type="ECO:0000313" key="3">
    <source>
        <dbReference type="Proteomes" id="UP000494165"/>
    </source>
</evidence>
<dbReference type="EMBL" id="CADEPI010000111">
    <property type="protein sequence ID" value="CAB3375418.1"/>
    <property type="molecule type" value="Genomic_DNA"/>
</dbReference>
<accession>A0A8S1D4S7</accession>
<evidence type="ECO:0000256" key="1">
    <source>
        <dbReference type="SAM" id="Phobius"/>
    </source>
</evidence>
<keyword evidence="1" id="KW-0472">Membrane</keyword>
<organism evidence="2 3">
    <name type="scientific">Cloeon dipterum</name>
    <dbReference type="NCBI Taxonomy" id="197152"/>
    <lineage>
        <taxon>Eukaryota</taxon>
        <taxon>Metazoa</taxon>
        <taxon>Ecdysozoa</taxon>
        <taxon>Arthropoda</taxon>
        <taxon>Hexapoda</taxon>
        <taxon>Insecta</taxon>
        <taxon>Pterygota</taxon>
        <taxon>Palaeoptera</taxon>
        <taxon>Ephemeroptera</taxon>
        <taxon>Pisciforma</taxon>
        <taxon>Baetidae</taxon>
        <taxon>Cloeon</taxon>
    </lineage>
</organism>
<proteinExistence type="predicted"/>
<keyword evidence="1" id="KW-1133">Transmembrane helix</keyword>
<comment type="caution">
    <text evidence="2">The sequence shown here is derived from an EMBL/GenBank/DDBJ whole genome shotgun (WGS) entry which is preliminary data.</text>
</comment>
<reference evidence="2 3" key="1">
    <citation type="submission" date="2020-04" db="EMBL/GenBank/DDBJ databases">
        <authorList>
            <person name="Alioto T."/>
            <person name="Alioto T."/>
            <person name="Gomez Garrido J."/>
        </authorList>
    </citation>
    <scope>NUCLEOTIDE SEQUENCE [LARGE SCALE GENOMIC DNA]</scope>
</reference>
<name>A0A8S1D4S7_9INSE</name>
<dbReference type="Proteomes" id="UP000494165">
    <property type="component" value="Unassembled WGS sequence"/>
</dbReference>
<dbReference type="AlphaFoldDB" id="A0A8S1D4S7"/>
<protein>
    <submittedName>
        <fullName evidence="2">Uncharacterized protein</fullName>
    </submittedName>
</protein>
<gene>
    <name evidence="2" type="ORF">CLODIP_2_CD08624</name>
</gene>
<keyword evidence="1" id="KW-0812">Transmembrane</keyword>
<sequence>MRQRGWFLKPAQTRSRHKYKGICRASGERVKKPPRIKKVVVLIADECQIFGCPCSNLRQVCYYAVSDGGNQHFPGPEDAGLQDYGLRFPSHLVIGSEKRVEAESSLRHLFLREMEELKLHNFSGRAPHQDELQGTARCHILLEFSPDAKKPDEPLSEKLRESKRLDELLIKPLPPSLGCALRAKEMLRLNNLMRHELQRRDVLRRIDNIRRGQDKIIIPFCLVYFCFCIGFPFPHQEKPRSAEPKLRIERI</sequence>
<feature type="transmembrane region" description="Helical" evidence="1">
    <location>
        <begin position="216"/>
        <end position="233"/>
    </location>
</feature>
<keyword evidence="3" id="KW-1185">Reference proteome</keyword>
<evidence type="ECO:0000313" key="2">
    <source>
        <dbReference type="EMBL" id="CAB3375418.1"/>
    </source>
</evidence>